<comment type="catalytic activity">
    <reaction evidence="4">
        <text>L-glutamate + NADP(+) + H2O = 2-oxoglutarate + NH4(+) + NADPH + H(+)</text>
        <dbReference type="Rhea" id="RHEA:11612"/>
        <dbReference type="ChEBI" id="CHEBI:15377"/>
        <dbReference type="ChEBI" id="CHEBI:15378"/>
        <dbReference type="ChEBI" id="CHEBI:16810"/>
        <dbReference type="ChEBI" id="CHEBI:28938"/>
        <dbReference type="ChEBI" id="CHEBI:29985"/>
        <dbReference type="ChEBI" id="CHEBI:57783"/>
        <dbReference type="ChEBI" id="CHEBI:58349"/>
        <dbReference type="EC" id="1.4.1.4"/>
    </reaction>
</comment>
<dbReference type="Proteomes" id="UP000015380">
    <property type="component" value="Chromosome"/>
</dbReference>
<feature type="active site" description="Proton donor" evidence="6">
    <location>
        <position position="103"/>
    </location>
</feature>
<dbReference type="PANTHER" id="PTHR11606">
    <property type="entry name" value="GLUTAMATE DEHYDROGENASE"/>
    <property type="match status" value="1"/>
</dbReference>
<dbReference type="GO" id="GO:0000166">
    <property type="term" value="F:nucleotide binding"/>
    <property type="evidence" value="ECO:0007669"/>
    <property type="project" value="UniProtKB-KW"/>
</dbReference>
<dbReference type="InterPro" id="IPR046346">
    <property type="entry name" value="Aminoacid_DH-like_N_sf"/>
</dbReference>
<keyword evidence="13" id="KW-1185">Reference proteome</keyword>
<reference evidence="11 13" key="1">
    <citation type="submission" date="2013-05" db="EMBL/GenBank/DDBJ databases">
        <title>Between feast and famine: a lifestyle of most important marine PAH-degrading bacterium Cycloclasticus sp. 7ME.</title>
        <authorList>
            <person name="Yakimov M.M."/>
            <person name="Messina E."/>
            <person name="Genovese M."/>
            <person name="Denaro R."/>
            <person name="Crisafi F."/>
            <person name="Russo D."/>
            <person name="Cappello S."/>
            <person name="Santisi S."/>
            <person name="Smedile F."/>
            <person name="Golyshina O.V."/>
            <person name="Tran H."/>
            <person name="Pieper D.H."/>
            <person name="Golyshin P.N."/>
            <person name="Giuliano L."/>
        </authorList>
    </citation>
    <scope>NUCLEOTIDE SEQUENCE [LARGE SCALE GENOMIC DNA]</scope>
    <source>
        <strain evidence="11 13">78-ME</strain>
    </source>
</reference>
<dbReference type="PANTHER" id="PTHR11606:SF13">
    <property type="entry name" value="GLUTAMATE DEHYDROGENASE 1, MITOCHONDRIAL"/>
    <property type="match status" value="1"/>
</dbReference>
<feature type="site" description="Important for catalysis" evidence="8">
    <location>
        <position position="143"/>
    </location>
</feature>
<dbReference type="PATRIC" id="fig|1198232.3.peg.207"/>
<dbReference type="HOGENOM" id="CLU_025763_1_2_6"/>
<name>S5T424_9GAMM</name>
<evidence type="ECO:0000256" key="8">
    <source>
        <dbReference type="PIRSR" id="PIRSR000185-3"/>
    </source>
</evidence>
<dbReference type="SUPFAM" id="SSF51735">
    <property type="entry name" value="NAD(P)-binding Rossmann-fold domains"/>
    <property type="match status" value="1"/>
</dbReference>
<evidence type="ECO:0000313" key="11">
    <source>
        <dbReference type="EMBL" id="AGS38546.1"/>
    </source>
</evidence>
<evidence type="ECO:0000256" key="2">
    <source>
        <dbReference type="ARBA" id="ARBA00006382"/>
    </source>
</evidence>
<dbReference type="EMBL" id="CP005996">
    <property type="protein sequence ID" value="AGS38546.1"/>
    <property type="molecule type" value="Genomic_DNA"/>
</dbReference>
<dbReference type="GO" id="GO:0004352">
    <property type="term" value="F:glutamate dehydrogenase (NAD+) activity"/>
    <property type="evidence" value="ECO:0007669"/>
    <property type="project" value="TreeGrafter"/>
</dbReference>
<feature type="binding site" evidence="7">
    <location>
        <position position="91"/>
    </location>
    <ligand>
        <name>substrate</name>
    </ligand>
</feature>
<keyword evidence="7" id="KW-0520">NAD</keyword>
<dbReference type="Pfam" id="PF02812">
    <property type="entry name" value="ELFV_dehydrog_N"/>
    <property type="match status" value="1"/>
</dbReference>
<evidence type="ECO:0000259" key="10">
    <source>
        <dbReference type="SMART" id="SM00839"/>
    </source>
</evidence>
<keyword evidence="3 5" id="KW-0560">Oxidoreductase</keyword>
<proteinExistence type="inferred from homology"/>
<feature type="binding site" evidence="7">
    <location>
        <position position="218"/>
    </location>
    <ligand>
        <name>NAD(+)</name>
        <dbReference type="ChEBI" id="CHEBI:57540"/>
    </ligand>
</feature>
<dbReference type="InterPro" id="IPR033524">
    <property type="entry name" value="Glu/Leu/Phe/Val_DH_AS"/>
</dbReference>
<dbReference type="AlphaFoldDB" id="S5T424"/>
<evidence type="ECO:0000313" key="12">
    <source>
        <dbReference type="EMBL" id="AGS40821.1"/>
    </source>
</evidence>
<dbReference type="SMART" id="SM00839">
    <property type="entry name" value="ELFV_dehydrog"/>
    <property type="match status" value="1"/>
</dbReference>
<dbReference type="InterPro" id="IPR036291">
    <property type="entry name" value="NAD(P)-bd_dom_sf"/>
</dbReference>
<reference evidence="13" key="2">
    <citation type="journal article" date="2016" name="Environ. Microbiol. Rep.">
        <title>Analysis of defence systems and a conjugative IncP-1 plasmid in the marine polyaromatic hydrocarbons-degrading bacterium Cycloclasticus sp. 78-ME.</title>
        <authorList>
            <person name="Yakimov M.M."/>
            <person name="Crisafi F."/>
            <person name="Messina E."/>
            <person name="Smedile F."/>
            <person name="Lopatina A."/>
            <person name="Denaro R."/>
            <person name="Pieper D.H."/>
            <person name="Golyshin P.N."/>
            <person name="Giuliano L."/>
        </authorList>
    </citation>
    <scope>NUCLEOTIDE SEQUENCE [LARGE SCALE GENOMIC DNA]</scope>
    <source>
        <strain evidence="13">78-ME</strain>
    </source>
</reference>
<evidence type="ECO:0000313" key="13">
    <source>
        <dbReference type="Proteomes" id="UP000015380"/>
    </source>
</evidence>
<gene>
    <name evidence="11" type="primary">gdhA</name>
    <name evidence="12" type="synonym">gdhA2</name>
    <name evidence="11" type="ORF">CYCME_0204</name>
    <name evidence="12" type="ORF">CYCME_2516</name>
</gene>
<evidence type="ECO:0000256" key="6">
    <source>
        <dbReference type="PIRSR" id="PIRSR000185-1"/>
    </source>
</evidence>
<keyword evidence="7" id="KW-0547">Nucleotide-binding</keyword>
<organism evidence="11 13">
    <name type="scientific">Cycloclasticus zancles 78-ME</name>
    <dbReference type="NCBI Taxonomy" id="1198232"/>
    <lineage>
        <taxon>Bacteria</taxon>
        <taxon>Pseudomonadati</taxon>
        <taxon>Pseudomonadota</taxon>
        <taxon>Gammaproteobacteria</taxon>
        <taxon>Thiotrichales</taxon>
        <taxon>Piscirickettsiaceae</taxon>
        <taxon>Cycloclasticus</taxon>
    </lineage>
</organism>
<sequence>MKSLFDDALSHLTKVLEHINLSDDILLRMQQPKLALTVSIPVRMDDGDLRVFTGYRVQFDDTRGPTKGGIRYHPSVTLDEVTSLSFWMTIKCAVMGLPFGGAKGGIVVNPKELSRLELERLSRGYIRAIADVIGPKRDIPAPDVYTNATIMGWMANEYAQIMREQLPGVITGKPVHLGGSLGREAATGQGALYALQQWVARNQLDPGQTTVAVQGFGNAGYHFARLAHLAGFRIVALSDSQGGIYSAAGLEPELIMQHKRTRRELKAILYCDSSVCEEARYDTLSNADLLELDVDVLVLAALENQITEQNAAQIQARQLLEIANGPVDSRADAILSERGIPVLPDVMVNAGGVTVSYFEWVQNRAGFYWDEDEVNGRLKTIMDREARYIFELADDKQINLRTAAYLHGIERISGAMIEHGTREYFQQHTET</sequence>
<evidence type="ECO:0000256" key="3">
    <source>
        <dbReference type="ARBA" id="ARBA00023002"/>
    </source>
</evidence>
<evidence type="ECO:0000256" key="5">
    <source>
        <dbReference type="PIRNR" id="PIRNR000185"/>
    </source>
</evidence>
<dbReference type="InterPro" id="IPR006095">
    <property type="entry name" value="Glu/Leu/Phe/Val/Trp_DH"/>
</dbReference>
<dbReference type="InterPro" id="IPR006096">
    <property type="entry name" value="Glu/Leu/Phe/Val/Trp_DH_C"/>
</dbReference>
<protein>
    <recommendedName>
        <fullName evidence="5">Glutamate dehydrogenase</fullName>
    </recommendedName>
</protein>
<dbReference type="KEGG" id="cza:CYCME_2516"/>
<dbReference type="FunFam" id="3.40.50.10860:FF:000003">
    <property type="entry name" value="Glutamate dehydrogenase"/>
    <property type="match status" value="1"/>
</dbReference>
<dbReference type="KEGG" id="cza:CYCME_0204"/>
<dbReference type="InterPro" id="IPR014362">
    <property type="entry name" value="Glu_DH"/>
</dbReference>
<dbReference type="InterPro" id="IPR006097">
    <property type="entry name" value="Glu/Leu/Phe/Val/Trp_DH_dimer"/>
</dbReference>
<dbReference type="Gene3D" id="3.40.50.10860">
    <property type="entry name" value="Leucine Dehydrogenase, chain A, domain 1"/>
    <property type="match status" value="1"/>
</dbReference>
<dbReference type="PIRSF" id="PIRSF000185">
    <property type="entry name" value="Glu_DH"/>
    <property type="match status" value="1"/>
</dbReference>
<feature type="binding site" evidence="7">
    <location>
        <position position="356"/>
    </location>
    <ligand>
        <name>substrate</name>
    </ligand>
</feature>
<dbReference type="SUPFAM" id="SSF53223">
    <property type="entry name" value="Aminoacid dehydrogenase-like, N-terminal domain"/>
    <property type="match status" value="1"/>
</dbReference>
<dbReference type="PROSITE" id="PS00074">
    <property type="entry name" value="GLFV_DEHYDROGENASE"/>
    <property type="match status" value="1"/>
</dbReference>
<dbReference type="Gene3D" id="3.40.50.720">
    <property type="entry name" value="NAD(P)-binding Rossmann-like Domain"/>
    <property type="match status" value="1"/>
</dbReference>
<dbReference type="InterPro" id="IPR033922">
    <property type="entry name" value="NAD_bind_Glu_DH"/>
</dbReference>
<feature type="binding site" evidence="7">
    <location>
        <position position="187"/>
    </location>
    <ligand>
        <name>NAD(+)</name>
        <dbReference type="ChEBI" id="CHEBI:57540"/>
    </ligand>
</feature>
<dbReference type="GO" id="GO:0006538">
    <property type="term" value="P:L-glutamate catabolic process"/>
    <property type="evidence" value="ECO:0007669"/>
    <property type="project" value="TreeGrafter"/>
</dbReference>
<evidence type="ECO:0000256" key="4">
    <source>
        <dbReference type="ARBA" id="ARBA00048584"/>
    </source>
</evidence>
<dbReference type="PRINTS" id="PR00082">
    <property type="entry name" value="GLFDHDRGNASE"/>
</dbReference>
<dbReference type="Pfam" id="PF00208">
    <property type="entry name" value="ELFV_dehydrog"/>
    <property type="match status" value="1"/>
</dbReference>
<dbReference type="EMBL" id="CP005996">
    <property type="protein sequence ID" value="AGS40821.1"/>
    <property type="molecule type" value="Genomic_DNA"/>
</dbReference>
<evidence type="ECO:0000256" key="1">
    <source>
        <dbReference type="ARBA" id="ARBA00003868"/>
    </source>
</evidence>
<dbReference type="eggNOG" id="COG0334">
    <property type="taxonomic scope" value="Bacteria"/>
</dbReference>
<dbReference type="GO" id="GO:0004354">
    <property type="term" value="F:glutamate dehydrogenase (NADP+) activity"/>
    <property type="evidence" value="ECO:0007669"/>
    <property type="project" value="UniProtKB-EC"/>
</dbReference>
<comment type="function">
    <text evidence="1">Catalyzes the reversible oxidative deamination of glutamate to alpha-ketoglutarate and ammonia.</text>
</comment>
<evidence type="ECO:0000256" key="9">
    <source>
        <dbReference type="RuleBase" id="RU004417"/>
    </source>
</evidence>
<dbReference type="RefSeq" id="WP_020931864.1">
    <property type="nucleotide sequence ID" value="NC_021917.1"/>
</dbReference>
<accession>S5T424</accession>
<feature type="binding site" evidence="7">
    <location>
        <position position="67"/>
    </location>
    <ligand>
        <name>substrate</name>
    </ligand>
</feature>
<dbReference type="CDD" id="cd01076">
    <property type="entry name" value="NAD_bind_1_Glu_DH"/>
    <property type="match status" value="1"/>
</dbReference>
<feature type="domain" description="Glutamate/phenylalanine/leucine/valine/L-tryptophan dehydrogenase C-terminal" evidence="10">
    <location>
        <begin position="180"/>
        <end position="420"/>
    </location>
</feature>
<comment type="similarity">
    <text evidence="2 5 9">Belongs to the Glu/Leu/Phe/Val dehydrogenases family.</text>
</comment>
<evidence type="ECO:0000256" key="7">
    <source>
        <dbReference type="PIRSR" id="PIRSR000185-2"/>
    </source>
</evidence>